<dbReference type="GO" id="GO:0005737">
    <property type="term" value="C:cytoplasm"/>
    <property type="evidence" value="ECO:0007669"/>
    <property type="project" value="UniProtKB-SubCell"/>
</dbReference>
<feature type="binding site" evidence="3">
    <location>
        <position position="101"/>
    </location>
    <ligand>
        <name>ATP</name>
        <dbReference type="ChEBI" id="CHEBI:30616"/>
    </ligand>
</feature>
<accession>A0A917ASA0</accession>
<dbReference type="AlphaFoldDB" id="A0A917ASA0"/>
<dbReference type="EC" id="6.3.4.-" evidence="3"/>
<organism evidence="4 5">
    <name type="scientific">Priestia taiwanensis</name>
    <dbReference type="NCBI Taxonomy" id="1347902"/>
    <lineage>
        <taxon>Bacteria</taxon>
        <taxon>Bacillati</taxon>
        <taxon>Bacillota</taxon>
        <taxon>Bacilli</taxon>
        <taxon>Bacillales</taxon>
        <taxon>Bacillaceae</taxon>
        <taxon>Priestia</taxon>
    </lineage>
</organism>
<comment type="function">
    <text evidence="3">Catalyzes the formation of N(4)-acetylcytidine (ac(4)C) at the wobble position of elongator tRNA(Met), using acetate and ATP as substrates. First activates an acetate ion to form acetyladenylate (Ac-AMP) and then transfers the acetyl group to tRNA to form ac(4)C34.</text>
</comment>
<comment type="caution">
    <text evidence="4">The sequence shown here is derived from an EMBL/GenBank/DDBJ whole genome shotgun (WGS) entry which is preliminary data.</text>
</comment>
<dbReference type="Proteomes" id="UP000605259">
    <property type="component" value="Unassembled WGS sequence"/>
</dbReference>
<dbReference type="NCBIfam" id="NF010191">
    <property type="entry name" value="PRK13670.1"/>
    <property type="match status" value="1"/>
</dbReference>
<reference evidence="4" key="1">
    <citation type="journal article" date="2014" name="Int. J. Syst. Evol. Microbiol.">
        <title>Complete genome sequence of Corynebacterium casei LMG S-19264T (=DSM 44701T), isolated from a smear-ripened cheese.</title>
        <authorList>
            <consortium name="US DOE Joint Genome Institute (JGI-PGF)"/>
            <person name="Walter F."/>
            <person name="Albersmeier A."/>
            <person name="Kalinowski J."/>
            <person name="Ruckert C."/>
        </authorList>
    </citation>
    <scope>NUCLEOTIDE SEQUENCE</scope>
    <source>
        <strain evidence="4">CGMCC 1.12698</strain>
    </source>
</reference>
<comment type="similarity">
    <text evidence="3">Belongs to the TmcAL family.</text>
</comment>
<dbReference type="SUPFAM" id="SSF52374">
    <property type="entry name" value="Nucleotidylyl transferase"/>
    <property type="match status" value="1"/>
</dbReference>
<dbReference type="InterPro" id="IPR014729">
    <property type="entry name" value="Rossmann-like_a/b/a_fold"/>
</dbReference>
<evidence type="ECO:0000256" key="2">
    <source>
        <dbReference type="ARBA" id="ARBA00022694"/>
    </source>
</evidence>
<dbReference type="GO" id="GO:0016879">
    <property type="term" value="F:ligase activity, forming carbon-nitrogen bonds"/>
    <property type="evidence" value="ECO:0007669"/>
    <property type="project" value="UniProtKB-UniRule"/>
</dbReference>
<dbReference type="PANTHER" id="PTHR37825:SF1">
    <property type="entry name" value="TRNA(MET) CYTIDINE ACETATE LIGASE"/>
    <property type="match status" value="1"/>
</dbReference>
<keyword evidence="3" id="KW-0820">tRNA-binding</keyword>
<comment type="subcellular location">
    <subcellularLocation>
        <location evidence="3">Cytoplasm</location>
    </subcellularLocation>
</comment>
<keyword evidence="3" id="KW-0547">Nucleotide-binding</keyword>
<keyword evidence="2 3" id="KW-0819">tRNA processing</keyword>
<dbReference type="HAMAP" id="MF_01539">
    <property type="entry name" value="TmcAL"/>
    <property type="match status" value="1"/>
</dbReference>
<evidence type="ECO:0000256" key="3">
    <source>
        <dbReference type="HAMAP-Rule" id="MF_01539"/>
    </source>
</evidence>
<dbReference type="Pfam" id="PF05636">
    <property type="entry name" value="HIGH_NTase1"/>
    <property type="match status" value="1"/>
</dbReference>
<evidence type="ECO:0000256" key="1">
    <source>
        <dbReference type="ARBA" id="ARBA00022598"/>
    </source>
</evidence>
<keyword evidence="5" id="KW-1185">Reference proteome</keyword>
<proteinExistence type="inferred from homology"/>
<dbReference type="InterPro" id="IPR008513">
    <property type="entry name" value="tRNA(Met)_cyd_acetate_ligase"/>
</dbReference>
<reference evidence="4" key="2">
    <citation type="submission" date="2020-09" db="EMBL/GenBank/DDBJ databases">
        <authorList>
            <person name="Sun Q."/>
            <person name="Zhou Y."/>
        </authorList>
    </citation>
    <scope>NUCLEOTIDE SEQUENCE</scope>
    <source>
        <strain evidence="4">CGMCC 1.12698</strain>
    </source>
</reference>
<dbReference type="GO" id="GO:0000049">
    <property type="term" value="F:tRNA binding"/>
    <property type="evidence" value="ECO:0007669"/>
    <property type="project" value="UniProtKB-KW"/>
</dbReference>
<comment type="caution">
    <text evidence="3">Lacks conserved residue(s) required for the propagation of feature annotation.</text>
</comment>
<dbReference type="PANTHER" id="PTHR37825">
    <property type="entry name" value="TRNA(MET) CYTIDINE ACETATE LIGASE"/>
    <property type="match status" value="1"/>
</dbReference>
<feature type="binding site" evidence="3">
    <location>
        <position position="160"/>
    </location>
    <ligand>
        <name>ATP</name>
        <dbReference type="ChEBI" id="CHEBI:30616"/>
    </ligand>
</feature>
<feature type="binding site" evidence="3">
    <location>
        <position position="185"/>
    </location>
    <ligand>
        <name>ATP</name>
        <dbReference type="ChEBI" id="CHEBI:30616"/>
    </ligand>
</feature>
<dbReference type="Gene3D" id="3.40.50.620">
    <property type="entry name" value="HUPs"/>
    <property type="match status" value="1"/>
</dbReference>
<gene>
    <name evidence="3" type="primary">tmcAL</name>
    <name evidence="4" type="ORF">GCM10007140_15730</name>
</gene>
<keyword evidence="3" id="KW-0963">Cytoplasm</keyword>
<evidence type="ECO:0000313" key="4">
    <source>
        <dbReference type="EMBL" id="GGE66399.1"/>
    </source>
</evidence>
<sequence>MQATGIIVEYNPFHNGHLYHLHETRKLTGADVVVAVMSGNFLQRGEPALLPKEERTKMALAAGVDLVIELPYAFATQQADVFANGAISLLHALFVQDICFGSESGSIEEFHTLLEKKATHQHTLQQIIKAKMKEGISYPTALSFALEQLSTNGVDVSLPNNILGMHYIEAIRQQQSSIVPRTIQRHGSNYHDETFQHNIASATSVRKTLLTNDLSLSSIEQVIPTATANLLDSYISSHGIIHHWEHYFSSLKYALLTRTKEELASIYEAEEGLENRLLAHITEASSFTSFMEAIKTKRYTWTRLQRLCLHILTNTTKKQMAQAHQEKLVPYIRILGMNQQGQRYLSLMKKKIELPLLANTKAFSHPLLELDKKASAVYTSIHPEPIRSAMLKRELTLHPIRYNEIEKAFSH</sequence>
<keyword evidence="1 3" id="KW-0436">Ligase</keyword>
<comment type="catalytic activity">
    <reaction evidence="3">
        <text>cytidine(34) in elongator tRNA(Met) + acetate + ATP = N(4)-acetylcytidine(34) in elongator tRNA(Met) + AMP + diphosphate</text>
        <dbReference type="Rhea" id="RHEA:58144"/>
        <dbReference type="Rhea" id="RHEA-COMP:10693"/>
        <dbReference type="Rhea" id="RHEA-COMP:10694"/>
        <dbReference type="ChEBI" id="CHEBI:30089"/>
        <dbReference type="ChEBI" id="CHEBI:30616"/>
        <dbReference type="ChEBI" id="CHEBI:33019"/>
        <dbReference type="ChEBI" id="CHEBI:74900"/>
        <dbReference type="ChEBI" id="CHEBI:82748"/>
        <dbReference type="ChEBI" id="CHEBI:456215"/>
    </reaction>
</comment>
<feature type="binding site" evidence="3">
    <location>
        <begin position="7"/>
        <end position="20"/>
    </location>
    <ligand>
        <name>ATP</name>
        <dbReference type="ChEBI" id="CHEBI:30616"/>
    </ligand>
</feature>
<evidence type="ECO:0000313" key="5">
    <source>
        <dbReference type="Proteomes" id="UP000605259"/>
    </source>
</evidence>
<dbReference type="RefSeq" id="WP_188387817.1">
    <property type="nucleotide sequence ID" value="NZ_BMFK01000001.1"/>
</dbReference>
<keyword evidence="3" id="KW-0694">RNA-binding</keyword>
<name>A0A917ASA0_9BACI</name>
<dbReference type="EMBL" id="BMFK01000001">
    <property type="protein sequence ID" value="GGE66399.1"/>
    <property type="molecule type" value="Genomic_DNA"/>
</dbReference>
<dbReference type="GO" id="GO:0006400">
    <property type="term" value="P:tRNA modification"/>
    <property type="evidence" value="ECO:0007669"/>
    <property type="project" value="UniProtKB-UniRule"/>
</dbReference>
<dbReference type="GO" id="GO:0005524">
    <property type="term" value="F:ATP binding"/>
    <property type="evidence" value="ECO:0007669"/>
    <property type="project" value="UniProtKB-KW"/>
</dbReference>
<keyword evidence="3" id="KW-0067">ATP-binding</keyword>
<protein>
    <recommendedName>
        <fullName evidence="3">tRNA(Met) cytidine acetate ligase</fullName>
        <ecNumber evidence="3">6.3.4.-</ecNumber>
    </recommendedName>
</protein>